<comment type="subcellular location">
    <subcellularLocation>
        <location evidence="1">Membrane</location>
        <topology evidence="1">Multi-pass membrane protein</topology>
    </subcellularLocation>
</comment>
<evidence type="ECO:0000256" key="1">
    <source>
        <dbReference type="ARBA" id="ARBA00004141"/>
    </source>
</evidence>
<gene>
    <name evidence="7" type="ORF">IW245_004775</name>
</gene>
<feature type="transmembrane region" description="Helical" evidence="6">
    <location>
        <begin position="77"/>
        <end position="96"/>
    </location>
</feature>
<evidence type="ECO:0000256" key="3">
    <source>
        <dbReference type="ARBA" id="ARBA00022989"/>
    </source>
</evidence>
<keyword evidence="8" id="KW-1185">Reference proteome</keyword>
<dbReference type="AlphaFoldDB" id="A0A8J7GIB6"/>
<keyword evidence="4 6" id="KW-0472">Membrane</keyword>
<dbReference type="EMBL" id="JADOUF010000001">
    <property type="protein sequence ID" value="MBG6138581.1"/>
    <property type="molecule type" value="Genomic_DNA"/>
</dbReference>
<name>A0A8J7GIB6_9ACTN</name>
<evidence type="ECO:0000256" key="5">
    <source>
        <dbReference type="SAM" id="MobiDB-lite"/>
    </source>
</evidence>
<protein>
    <submittedName>
        <fullName evidence="7">Putative Tic20 family protein</fullName>
    </submittedName>
</protein>
<feature type="region of interest" description="Disordered" evidence="5">
    <location>
        <begin position="1"/>
        <end position="70"/>
    </location>
</feature>
<accession>A0A8J7GIB6</accession>
<reference evidence="7" key="1">
    <citation type="submission" date="2020-11" db="EMBL/GenBank/DDBJ databases">
        <title>Sequencing the genomes of 1000 actinobacteria strains.</title>
        <authorList>
            <person name="Klenk H.-P."/>
        </authorList>
    </citation>
    <scope>NUCLEOTIDE SEQUENCE</scope>
    <source>
        <strain evidence="7">DSM 45356</strain>
    </source>
</reference>
<evidence type="ECO:0000256" key="6">
    <source>
        <dbReference type="SAM" id="Phobius"/>
    </source>
</evidence>
<comment type="caution">
    <text evidence="7">The sequence shown here is derived from an EMBL/GenBank/DDBJ whole genome shotgun (WGS) entry which is preliminary data.</text>
</comment>
<evidence type="ECO:0000256" key="4">
    <source>
        <dbReference type="ARBA" id="ARBA00023136"/>
    </source>
</evidence>
<evidence type="ECO:0000313" key="7">
    <source>
        <dbReference type="EMBL" id="MBG6138581.1"/>
    </source>
</evidence>
<evidence type="ECO:0000256" key="2">
    <source>
        <dbReference type="ARBA" id="ARBA00022692"/>
    </source>
</evidence>
<sequence>MADNDPDFPVTGPPWNPPGPAVPPGGYQVPPPGYRMPPPQLQRQAPGTGYGHGGPADPSDPAYSGPAPTRQEISDSALTHFLGLLGILGPILMYALKGSTSRWVKANASESLNFHISMIFWSLGWVMVSMLAACGLGAITHGFGFLLIFVLMFVPLLVSVTFSVLAGIAANKGEFYRYPLTIRMIKG</sequence>
<organism evidence="7 8">
    <name type="scientific">Longispora fulva</name>
    <dbReference type="NCBI Taxonomy" id="619741"/>
    <lineage>
        <taxon>Bacteria</taxon>
        <taxon>Bacillati</taxon>
        <taxon>Actinomycetota</taxon>
        <taxon>Actinomycetes</taxon>
        <taxon>Micromonosporales</taxon>
        <taxon>Micromonosporaceae</taxon>
        <taxon>Longispora</taxon>
    </lineage>
</organism>
<proteinExistence type="predicted"/>
<evidence type="ECO:0000313" key="8">
    <source>
        <dbReference type="Proteomes" id="UP000622552"/>
    </source>
</evidence>
<keyword evidence="2 6" id="KW-0812">Transmembrane</keyword>
<dbReference type="RefSeq" id="WP_197005322.1">
    <property type="nucleotide sequence ID" value="NZ_BONS01000025.1"/>
</dbReference>
<feature type="transmembrane region" description="Helical" evidence="6">
    <location>
        <begin position="116"/>
        <end position="139"/>
    </location>
</feature>
<keyword evidence="3 6" id="KW-1133">Transmembrane helix</keyword>
<dbReference type="InterPro" id="IPR019109">
    <property type="entry name" value="MamF_MmsF"/>
</dbReference>
<feature type="transmembrane region" description="Helical" evidence="6">
    <location>
        <begin position="145"/>
        <end position="170"/>
    </location>
</feature>
<dbReference type="Pfam" id="PF09685">
    <property type="entry name" value="MamF_MmsF"/>
    <property type="match status" value="1"/>
</dbReference>
<feature type="compositionally biased region" description="Pro residues" evidence="5">
    <location>
        <begin position="11"/>
        <end position="40"/>
    </location>
</feature>
<dbReference type="Proteomes" id="UP000622552">
    <property type="component" value="Unassembled WGS sequence"/>
</dbReference>